<feature type="compositionally biased region" description="Pro residues" evidence="1">
    <location>
        <begin position="76"/>
        <end position="86"/>
    </location>
</feature>
<feature type="compositionally biased region" description="Low complexity" evidence="1">
    <location>
        <begin position="59"/>
        <end position="75"/>
    </location>
</feature>
<evidence type="ECO:0000313" key="3">
    <source>
        <dbReference type="EMBL" id="ADP70605.1"/>
    </source>
</evidence>
<sequence>MRKSLLLLGAASAVALTFAWPMHADAKTIRACETEWRANKDTLQATGKKKTEFMTECRAQTATAKPAPNAATPPAAVAPPATPPTAAPQRRSEAPVNPDTSANTRSSNRRPQVLAADGQFPTEAAARAHCPREMVVWANTQSKVYHFPGSRTYGKTRQGAFMCESETAPAGIRVAKNEKRPPIR</sequence>
<feature type="chain" id="PRO_5003171183" evidence="2">
    <location>
        <begin position="25"/>
        <end position="184"/>
    </location>
</feature>
<name>E3I612_RHOVT</name>
<keyword evidence="2" id="KW-0732">Signal</keyword>
<feature type="signal peptide" evidence="2">
    <location>
        <begin position="1"/>
        <end position="24"/>
    </location>
</feature>
<dbReference type="eggNOG" id="ENOG50333YQ">
    <property type="taxonomic scope" value="Bacteria"/>
</dbReference>
<dbReference type="RefSeq" id="WP_013419007.1">
    <property type="nucleotide sequence ID" value="NC_014664.1"/>
</dbReference>
<dbReference type="AlphaFoldDB" id="E3I612"/>
<dbReference type="EMBL" id="CP002292">
    <property type="protein sequence ID" value="ADP70605.1"/>
    <property type="molecule type" value="Genomic_DNA"/>
</dbReference>
<gene>
    <name evidence="3" type="ordered locus">Rvan_1344</name>
</gene>
<evidence type="ECO:0000313" key="4">
    <source>
        <dbReference type="Proteomes" id="UP000001399"/>
    </source>
</evidence>
<reference evidence="4" key="1">
    <citation type="journal article" date="2011" name="J. Bacteriol.">
        <title>Genome sequences of eight morphologically diverse alphaproteobacteria.</title>
        <authorList>
            <consortium name="US DOE Joint Genome Institute"/>
            <person name="Brown P.J."/>
            <person name="Kysela D.T."/>
            <person name="Buechlein A."/>
            <person name="Hemmerich C."/>
            <person name="Brun Y.V."/>
        </authorList>
    </citation>
    <scope>NUCLEOTIDE SEQUENCE [LARGE SCALE GENOMIC DNA]</scope>
    <source>
        <strain evidence="4">ATCC 17100 / ATH 3.1.1 / DSM 162 / LMG 4299</strain>
    </source>
</reference>
<feature type="region of interest" description="Disordered" evidence="1">
    <location>
        <begin position="59"/>
        <end position="114"/>
    </location>
</feature>
<dbReference type="Proteomes" id="UP000001399">
    <property type="component" value="Chromosome"/>
</dbReference>
<organism evidence="3 4">
    <name type="scientific">Rhodomicrobium vannielii (strain ATCC 17100 / DSM 162 / LMG 4299 / NCIMB 10020 / ATH 3.1.1)</name>
    <dbReference type="NCBI Taxonomy" id="648757"/>
    <lineage>
        <taxon>Bacteria</taxon>
        <taxon>Pseudomonadati</taxon>
        <taxon>Pseudomonadota</taxon>
        <taxon>Alphaproteobacteria</taxon>
        <taxon>Hyphomicrobiales</taxon>
        <taxon>Hyphomicrobiaceae</taxon>
        <taxon>Rhodomicrobium</taxon>
    </lineage>
</organism>
<accession>E3I612</accession>
<protein>
    <submittedName>
        <fullName evidence="3">Uncharacterized protein</fullName>
    </submittedName>
</protein>
<dbReference type="HOGENOM" id="CLU_1467141_0_0_5"/>
<feature type="compositionally biased region" description="Polar residues" evidence="1">
    <location>
        <begin position="98"/>
        <end position="110"/>
    </location>
</feature>
<evidence type="ECO:0000256" key="2">
    <source>
        <dbReference type="SAM" id="SignalP"/>
    </source>
</evidence>
<dbReference type="OrthoDB" id="8233865at2"/>
<dbReference type="KEGG" id="rva:Rvan_1344"/>
<proteinExistence type="predicted"/>
<keyword evidence="4" id="KW-1185">Reference proteome</keyword>
<evidence type="ECO:0000256" key="1">
    <source>
        <dbReference type="SAM" id="MobiDB-lite"/>
    </source>
</evidence>